<gene>
    <name evidence="2" type="ORF">BEH_25085</name>
</gene>
<dbReference type="AlphaFoldDB" id="A0A2S1LZL8"/>
<reference evidence="2 3" key="1">
    <citation type="journal article" date="2015" name="PLoS ONE">
        <title>Genome Sequence of Bacillus endophyticus and Analysis of Its Companion Mechanism in the Ketogulonigenium vulgare-Bacillus Strain Consortium.</title>
        <authorList>
            <person name="Jia N."/>
            <person name="Du J."/>
            <person name="Ding M.Z."/>
            <person name="Gao F."/>
            <person name="Yuan Y.J."/>
        </authorList>
    </citation>
    <scope>NUCLEOTIDE SEQUENCE [LARGE SCALE GENOMIC DNA]</scope>
    <source>
        <strain evidence="2 3">Hbe603</strain>
        <plasmid evidence="3">pbeh2</plasmid>
    </source>
</reference>
<evidence type="ECO:0000313" key="3">
    <source>
        <dbReference type="Proteomes" id="UP000036202"/>
    </source>
</evidence>
<name>A0A2S1LZL8_9BACI</name>
<proteinExistence type="predicted"/>
<dbReference type="OrthoDB" id="1919149at2"/>
<protein>
    <submittedName>
        <fullName evidence="2">Peptidase M4</fullName>
    </submittedName>
</protein>
<dbReference type="Proteomes" id="UP000036202">
    <property type="component" value="Plasmid pbeh2"/>
</dbReference>
<keyword evidence="2" id="KW-0614">Plasmid</keyword>
<evidence type="ECO:0000259" key="1">
    <source>
        <dbReference type="Pfam" id="PF03413"/>
    </source>
</evidence>
<geneLocation type="plasmid" evidence="3">
    <name>pbeh2</name>
</geneLocation>
<dbReference type="RefSeq" id="WP_046218528.1">
    <property type="nucleotide sequence ID" value="NZ_CP015324.1"/>
</dbReference>
<dbReference type="InterPro" id="IPR025711">
    <property type="entry name" value="PepSY"/>
</dbReference>
<evidence type="ECO:0000313" key="2">
    <source>
        <dbReference type="EMBL" id="AWG44264.1"/>
    </source>
</evidence>
<feature type="domain" description="PepSY" evidence="1">
    <location>
        <begin position="16"/>
        <end position="75"/>
    </location>
</feature>
<dbReference type="KEGG" id="beo:BEH_25085"/>
<organism evidence="2 3">
    <name type="scientific">Priestia filamentosa</name>
    <dbReference type="NCBI Taxonomy" id="1402861"/>
    <lineage>
        <taxon>Bacteria</taxon>
        <taxon>Bacillati</taxon>
        <taxon>Bacillota</taxon>
        <taxon>Bacilli</taxon>
        <taxon>Bacillales</taxon>
        <taxon>Bacillaceae</taxon>
        <taxon>Priestia</taxon>
    </lineage>
</organism>
<accession>A0A2S1LZL8</accession>
<dbReference type="InterPro" id="IPR046350">
    <property type="entry name" value="Cystatin_sf"/>
</dbReference>
<dbReference type="EMBL" id="CP015324">
    <property type="protein sequence ID" value="AWG44264.1"/>
    <property type="molecule type" value="Genomic_DNA"/>
</dbReference>
<keyword evidence="3" id="KW-1185">Reference proteome</keyword>
<dbReference type="Pfam" id="PF03413">
    <property type="entry name" value="PepSY"/>
    <property type="match status" value="1"/>
</dbReference>
<dbReference type="SUPFAM" id="SSF54403">
    <property type="entry name" value="Cystatin/monellin"/>
    <property type="match status" value="1"/>
</dbReference>
<sequence length="81" mass="9623">MYENYNPYTTPIYRQRISIQQAQQIALQRVPGQILHVDMDMENGILVYEIFILTSQNRVYEVEINGRTGRVLKIEEENDFD</sequence>
<dbReference type="Gene3D" id="3.10.450.40">
    <property type="match status" value="1"/>
</dbReference>